<evidence type="ECO:0000256" key="2">
    <source>
        <dbReference type="ARBA" id="ARBA00022490"/>
    </source>
</evidence>
<dbReference type="CDD" id="cd02394">
    <property type="entry name" value="KH-I_Vigilin_rpt6"/>
    <property type="match status" value="1"/>
</dbReference>
<dbReference type="PROSITE" id="PS50084">
    <property type="entry name" value="KH_TYPE_1"/>
    <property type="match status" value="14"/>
</dbReference>
<dbReference type="CDD" id="cd22413">
    <property type="entry name" value="KH-I_Vigilin_rpt10"/>
    <property type="match status" value="1"/>
</dbReference>
<dbReference type="Pfam" id="PF00013">
    <property type="entry name" value="KH_1"/>
    <property type="match status" value="14"/>
</dbReference>
<dbReference type="InterPro" id="IPR004088">
    <property type="entry name" value="KH_dom_type_1"/>
</dbReference>
<dbReference type="CDD" id="cd22405">
    <property type="entry name" value="KH-I_Vigilin_rpt1"/>
    <property type="match status" value="1"/>
</dbReference>
<organism evidence="8">
    <name type="scientific">Phallusia mammillata</name>
    <dbReference type="NCBI Taxonomy" id="59560"/>
    <lineage>
        <taxon>Eukaryota</taxon>
        <taxon>Metazoa</taxon>
        <taxon>Chordata</taxon>
        <taxon>Tunicata</taxon>
        <taxon>Ascidiacea</taxon>
        <taxon>Phlebobranchia</taxon>
        <taxon>Ascidiidae</taxon>
        <taxon>Phallusia</taxon>
    </lineage>
</organism>
<dbReference type="CDD" id="cd22411">
    <property type="entry name" value="KH-I_Vigilin_rpt8"/>
    <property type="match status" value="1"/>
</dbReference>
<feature type="region of interest" description="Disordered" evidence="6">
    <location>
        <begin position="1166"/>
        <end position="1233"/>
    </location>
</feature>
<dbReference type="InterPro" id="IPR004087">
    <property type="entry name" value="KH_dom"/>
</dbReference>
<dbReference type="PANTHER" id="PTHR10627">
    <property type="entry name" value="SCP160"/>
    <property type="match status" value="1"/>
</dbReference>
<evidence type="ECO:0000256" key="4">
    <source>
        <dbReference type="ARBA" id="ARBA00022884"/>
    </source>
</evidence>
<evidence type="ECO:0000256" key="1">
    <source>
        <dbReference type="ARBA" id="ARBA00004496"/>
    </source>
</evidence>
<dbReference type="EMBL" id="LR785709">
    <property type="protein sequence ID" value="CAB3252263.1"/>
    <property type="molecule type" value="mRNA"/>
</dbReference>
<accession>A0A6F9DEB7</accession>
<feature type="domain" description="K Homology" evidence="7">
    <location>
        <begin position="1092"/>
        <end position="1157"/>
    </location>
</feature>
<feature type="compositionally biased region" description="Basic residues" evidence="6">
    <location>
        <begin position="1172"/>
        <end position="1183"/>
    </location>
</feature>
<feature type="domain" description="K Homology" evidence="7">
    <location>
        <begin position="709"/>
        <end position="778"/>
    </location>
</feature>
<dbReference type="CDD" id="cd22409">
    <property type="entry name" value="KH-I_Vigilin_rpt5"/>
    <property type="match status" value="1"/>
</dbReference>
<feature type="domain" description="K Homology" evidence="7">
    <location>
        <begin position="346"/>
        <end position="412"/>
    </location>
</feature>
<dbReference type="CDD" id="cd22418">
    <property type="entry name" value="KH-I_Vigilin_rpt15"/>
    <property type="match status" value="1"/>
</dbReference>
<keyword evidence="3" id="KW-0677">Repeat</keyword>
<dbReference type="AlphaFoldDB" id="A0A6F9DEB7"/>
<dbReference type="CDD" id="cd22412">
    <property type="entry name" value="KH-I_Vigilin_rpt9"/>
    <property type="match status" value="1"/>
</dbReference>
<dbReference type="FunFam" id="3.30.1370.10:FF:000039">
    <property type="entry name" value="vigilin isoform X1"/>
    <property type="match status" value="1"/>
</dbReference>
<reference evidence="8" key="1">
    <citation type="submission" date="2020-04" db="EMBL/GenBank/DDBJ databases">
        <authorList>
            <person name="Neveu A P."/>
        </authorList>
    </citation>
    <scope>NUCLEOTIDE SEQUENCE</scope>
    <source>
        <tissue evidence="8">Whole embryo</tissue>
    </source>
</reference>
<dbReference type="InterPro" id="IPR036612">
    <property type="entry name" value="KH_dom_type_1_sf"/>
</dbReference>
<name>A0A6F9DEB7_9ASCI</name>
<feature type="domain" description="K Homology" evidence="7">
    <location>
        <begin position="132"/>
        <end position="200"/>
    </location>
</feature>
<evidence type="ECO:0000259" key="7">
    <source>
        <dbReference type="SMART" id="SM00322"/>
    </source>
</evidence>
<dbReference type="CDD" id="cd22407">
    <property type="entry name" value="KH-I_Vigilin_rpt3"/>
    <property type="match status" value="1"/>
</dbReference>
<feature type="compositionally biased region" description="Low complexity" evidence="6">
    <location>
        <begin position="1222"/>
        <end position="1233"/>
    </location>
</feature>
<gene>
    <name evidence="8" type="primary">Hdlbp</name>
</gene>
<evidence type="ECO:0000313" key="8">
    <source>
        <dbReference type="EMBL" id="CAB3252263.1"/>
    </source>
</evidence>
<feature type="domain" description="K Homology" evidence="7">
    <location>
        <begin position="782"/>
        <end position="851"/>
    </location>
</feature>
<feature type="domain" description="K Homology" evidence="7">
    <location>
        <begin position="855"/>
        <end position="940"/>
    </location>
</feature>
<dbReference type="CDD" id="cd22408">
    <property type="entry name" value="KH-I_Vigilin_rpt4"/>
    <property type="match status" value="1"/>
</dbReference>
<feature type="compositionally biased region" description="Polar residues" evidence="6">
    <location>
        <begin position="1"/>
        <end position="12"/>
    </location>
</feature>
<dbReference type="GO" id="GO:0003729">
    <property type="term" value="F:mRNA binding"/>
    <property type="evidence" value="ECO:0007669"/>
    <property type="project" value="TreeGrafter"/>
</dbReference>
<feature type="domain" description="K Homology" evidence="7">
    <location>
        <begin position="635"/>
        <end position="704"/>
    </location>
</feature>
<keyword evidence="4 5" id="KW-0694">RNA-binding</keyword>
<keyword evidence="2" id="KW-0963">Cytoplasm</keyword>
<proteinExistence type="evidence at transcript level"/>
<dbReference type="CDD" id="cd22406">
    <property type="entry name" value="KH-I_Vigilin_rpt2"/>
    <property type="match status" value="1"/>
</dbReference>
<feature type="domain" description="K Homology" evidence="7">
    <location>
        <begin position="1019"/>
        <end position="1088"/>
    </location>
</feature>
<sequence length="1233" mass="138360">MNSTELPHTSGNDVGEAVPTYSEAFPPLAGEGNAMPTTTSAENEWLNPKIQKIKSAVVTQIFHIPMEERAFKQSQFGQSQNEQNKVCLDIMKQTNTSIEVSTCRDGSLSLLVSGRTDHVIRARREIYNKLQTQARITINIPKEHHRIILGKGGKNLQKLELDTATKIMIPRTEEQSNTITISGTQEGIHKARHEIQLISDEQAKLAMERLPIEKMYHPFVSGPRNEQANQIMKDHSVRIHIPPPGVQKDEIVVAGDKDGVGAAVAKVMLIYQRKKQRCKTITVEIAKTQHKYIIGARGNTLQDILAETDVSVELPPSDSLSETVVLRGEPDKLGHALTAVYAKANSVVIKEVKAEAWLHRFIIGKKGANIKNLTADVANVNVEFQAEENKIIIEGPPAEVDQAEQLLTSHINDLKTRMAFAELNIDPKYHRNIIGKGGQSINKLRDQYKVNIRIPSDTEKSSLIRIEGDPEGVKEAKKQLAMMGERMENERTKDVLIDHRFHKNIIGQKGDKIKEIRDVFPDVNITFPDAALKSDVVTLRGPKNNVEKCYKYLKQMNDDMVEKNYRIEVPIFKQYHKNVIGKGGSNIRKIREETNTQIDLPTENSQNEVITIVGKKTDCEQARKLIRAIEKEQANIVEDSVAIISKLHNSLIGAKGRLVRSIMDECNGVQIHFPTEDSGSDKVTIRGLAADVAKARDQLVNMAKQKELASFTLEVKCKPELHRFLIGRGGSNIKLVRDETGARIIFPAANDTDKETIVIIGRKEEAQKAEKILLDRIKSLENITEIEMNIDQKLHKNFVARRGMLLRDVSDEFGGVTISFPRMDQESEVVKIKGPSECVEGAKKKLEEMVDDMENQVTIECEIDEKYHRTVIGQKGKNVQAVTSKYNVQVKFPERGNNGPQNGEDQAPVENGVAGTKMILITGHKNRCQEAKEALIALVPVTEEYEVPFKFHRYIIGQKGSGIKNLMDTYDISISIPSADEQLNSITLTGSADKIEKAKEGLDRRVKEIEAEEEERVLRNFTLTMEVPAQYHPQIIGRRGAKVTEIRTKHKVNIQFPLKDSENKNEIKIIGYEKNAEAAKLDILSIAEDLDSHISQDVHIDRKVHPRLIGAKGRAIRKIMEDFGVNISFPKDEDIVTVTGTQDKVEECIEHILNLEEEFMQDIDEQEENKKYSHQSRKSHSHSNHNQQPAFAVRNAPWHQSVDTNNMEEFPSLGGAPGGGSQAAATPAWGRRK</sequence>
<dbReference type="SMART" id="SM00322">
    <property type="entry name" value="KH"/>
    <property type="match status" value="14"/>
</dbReference>
<feature type="domain" description="K Homology" evidence="7">
    <location>
        <begin position="563"/>
        <end position="631"/>
    </location>
</feature>
<dbReference type="Gene3D" id="3.30.1370.10">
    <property type="entry name" value="K Homology domain, type 1"/>
    <property type="match status" value="13"/>
</dbReference>
<dbReference type="CDD" id="cd22417">
    <property type="entry name" value="KH-I_Vigilin_rpt14"/>
    <property type="match status" value="1"/>
</dbReference>
<feature type="region of interest" description="Disordered" evidence="6">
    <location>
        <begin position="1"/>
        <end position="39"/>
    </location>
</feature>
<comment type="subcellular location">
    <subcellularLocation>
        <location evidence="1">Cytoplasm</location>
    </subcellularLocation>
</comment>
<dbReference type="CDD" id="cd22410">
    <property type="entry name" value="KH-I_Vigilin_rpt7"/>
    <property type="match status" value="1"/>
</dbReference>
<dbReference type="InterPro" id="IPR057778">
    <property type="entry name" value="KH_Vigilin_N"/>
</dbReference>
<dbReference type="Pfam" id="PF24668">
    <property type="entry name" value="KH_Vigilin"/>
    <property type="match status" value="1"/>
</dbReference>
<evidence type="ECO:0000256" key="5">
    <source>
        <dbReference type="PROSITE-ProRule" id="PRU00117"/>
    </source>
</evidence>
<dbReference type="PANTHER" id="PTHR10627:SF31">
    <property type="entry name" value="DODECA-SATELLITE-BINDING PROTEIN 1, ISOFORM A"/>
    <property type="match status" value="1"/>
</dbReference>
<protein>
    <submittedName>
        <fullName evidence="8">Vigilin</fullName>
    </submittedName>
</protein>
<feature type="domain" description="K Homology" evidence="7">
    <location>
        <begin position="489"/>
        <end position="558"/>
    </location>
</feature>
<feature type="domain" description="K Homology" evidence="7">
    <location>
        <begin position="204"/>
        <end position="272"/>
    </location>
</feature>
<feature type="domain" description="K Homology" evidence="7">
    <location>
        <begin position="941"/>
        <end position="1007"/>
    </location>
</feature>
<dbReference type="SUPFAM" id="SSF54791">
    <property type="entry name" value="Eukaryotic type KH-domain (KH-domain type I)"/>
    <property type="match status" value="13"/>
</dbReference>
<evidence type="ECO:0000256" key="6">
    <source>
        <dbReference type="SAM" id="MobiDB-lite"/>
    </source>
</evidence>
<feature type="domain" description="K Homology" evidence="7">
    <location>
        <begin position="277"/>
        <end position="345"/>
    </location>
</feature>
<feature type="domain" description="K Homology" evidence="7">
    <location>
        <begin position="417"/>
        <end position="485"/>
    </location>
</feature>
<evidence type="ECO:0000256" key="3">
    <source>
        <dbReference type="ARBA" id="ARBA00022737"/>
    </source>
</evidence>